<reference evidence="3 4" key="1">
    <citation type="submission" date="2016-10" db="EMBL/GenBank/DDBJ databases">
        <authorList>
            <person name="Varghese N."/>
            <person name="Submissions S."/>
        </authorList>
    </citation>
    <scope>NUCLEOTIDE SEQUENCE [LARGE SCALE GENOMIC DNA]</scope>
    <source>
        <strain evidence="3 4">DSM 2260</strain>
    </source>
</reference>
<dbReference type="RefSeq" id="WP_143043268.1">
    <property type="nucleotide sequence ID" value="NZ_FNAJ01000030.1"/>
</dbReference>
<name>A0ABY0NEU5_9BACT</name>
<feature type="compositionally biased region" description="Basic and acidic residues" evidence="1">
    <location>
        <begin position="268"/>
        <end position="284"/>
    </location>
</feature>
<dbReference type="InterPro" id="IPR051396">
    <property type="entry name" value="Bact_Antivir_Def_Nuclease"/>
</dbReference>
<dbReference type="InterPro" id="IPR027417">
    <property type="entry name" value="P-loop_NTPase"/>
</dbReference>
<protein>
    <submittedName>
        <fullName evidence="3">AAA domain-containing protein, putative AbiEii toxin, Type IV TA system</fullName>
    </submittedName>
</protein>
<dbReference type="Gene3D" id="3.40.50.300">
    <property type="entry name" value="P-loop containing nucleotide triphosphate hydrolases"/>
    <property type="match status" value="1"/>
</dbReference>
<dbReference type="InterPro" id="IPR003959">
    <property type="entry name" value="ATPase_AAA_core"/>
</dbReference>
<feature type="domain" description="ATPase AAA-type core" evidence="2">
    <location>
        <begin position="412"/>
        <end position="486"/>
    </location>
</feature>
<dbReference type="PANTHER" id="PTHR43581">
    <property type="entry name" value="ATP/GTP PHOSPHATASE"/>
    <property type="match status" value="1"/>
</dbReference>
<dbReference type="EMBL" id="FNAJ01000030">
    <property type="protein sequence ID" value="SDF31786.1"/>
    <property type="molecule type" value="Genomic_DNA"/>
</dbReference>
<sequence length="584" mass="65119">MLFKVLPSFILPVSAHEQAFLVANNWDDMFEFETTFGLTVYDARGTLYSVGSVKIGQFGMTTRRPAIPGEFDALPGDFFSLGQEENYYETLYELGGFGERILKQLRDIAIDLELFGKARGERVTQRSLMRFVQEDSVRNRFHLLAQGRAEPTDFKFAYDFPPEIEDDTSPLSLSFEVTRNALPPTNVHVLIGRNGVGKTRFLRNTTHSLVVKGEKAAKVGRFRPGGNEGGSPPFVNLVSVAFSAFDPFGPVDNEKLVLSYSYIGLKKAREEQTRESSPAKENGEKSSATENDGEERSPAEEHGEKSSPSEKDEEERSPAEEHGEKSSPSEKDEEERSSAEEYGEENLPTKTTAELGKEFVRSVANCRTGPRAPRWRKALETLEGDPLFRQADVASLLLDDEERPATSEWIKRAIRLFRRLSSGHKIVLLTITRLVETVDERTLVLLDEPEAHLHPPLLAAFVRALSDLLIQRNGVAIIATHSPVVLQEAPRTCVWILRRSGSAVAAERPTLETFGENVGILTHEVFRLEVTKSGFYKLLEDAIDTVGANYDAVLNHFGRQLGGEARIILRGLIAARNVKQSKNT</sequence>
<dbReference type="Proteomes" id="UP000198717">
    <property type="component" value="Unassembled WGS sequence"/>
</dbReference>
<evidence type="ECO:0000313" key="3">
    <source>
        <dbReference type="EMBL" id="SDF31786.1"/>
    </source>
</evidence>
<dbReference type="PANTHER" id="PTHR43581:SF4">
    <property type="entry name" value="ATP_GTP PHOSPHATASE"/>
    <property type="match status" value="1"/>
</dbReference>
<dbReference type="SUPFAM" id="SSF52540">
    <property type="entry name" value="P-loop containing nucleoside triphosphate hydrolases"/>
    <property type="match status" value="1"/>
</dbReference>
<proteinExistence type="predicted"/>
<evidence type="ECO:0000259" key="2">
    <source>
        <dbReference type="Pfam" id="PF13304"/>
    </source>
</evidence>
<feature type="compositionally biased region" description="Basic and acidic residues" evidence="1">
    <location>
        <begin position="294"/>
        <end position="339"/>
    </location>
</feature>
<accession>A0ABY0NEU5</accession>
<evidence type="ECO:0000256" key="1">
    <source>
        <dbReference type="SAM" id="MobiDB-lite"/>
    </source>
</evidence>
<organism evidence="3 4">
    <name type="scientific">Myxococcus virescens</name>
    <dbReference type="NCBI Taxonomy" id="83456"/>
    <lineage>
        <taxon>Bacteria</taxon>
        <taxon>Pseudomonadati</taxon>
        <taxon>Myxococcota</taxon>
        <taxon>Myxococcia</taxon>
        <taxon>Myxococcales</taxon>
        <taxon>Cystobacterineae</taxon>
        <taxon>Myxococcaceae</taxon>
        <taxon>Myxococcus</taxon>
    </lineage>
</organism>
<feature type="region of interest" description="Disordered" evidence="1">
    <location>
        <begin position="268"/>
        <end position="356"/>
    </location>
</feature>
<evidence type="ECO:0000313" key="4">
    <source>
        <dbReference type="Proteomes" id="UP000198717"/>
    </source>
</evidence>
<dbReference type="Pfam" id="PF13304">
    <property type="entry name" value="AAA_21"/>
    <property type="match status" value="1"/>
</dbReference>
<gene>
    <name evidence="3" type="ORF">SAMN04488504_13034</name>
</gene>
<comment type="caution">
    <text evidence="3">The sequence shown here is derived from an EMBL/GenBank/DDBJ whole genome shotgun (WGS) entry which is preliminary data.</text>
</comment>
<keyword evidence="4" id="KW-1185">Reference proteome</keyword>